<proteinExistence type="predicted"/>
<evidence type="ECO:0000313" key="1">
    <source>
        <dbReference type="EMBL" id="PRP87492.1"/>
    </source>
</evidence>
<dbReference type="InParanoid" id="A0A2P6NU47"/>
<reference evidence="1 2" key="1">
    <citation type="journal article" date="2018" name="Genome Biol. Evol.">
        <title>Multiple Roots of Fruiting Body Formation in Amoebozoa.</title>
        <authorList>
            <person name="Hillmann F."/>
            <person name="Forbes G."/>
            <person name="Novohradska S."/>
            <person name="Ferling I."/>
            <person name="Riege K."/>
            <person name="Groth M."/>
            <person name="Westermann M."/>
            <person name="Marz M."/>
            <person name="Spaller T."/>
            <person name="Winckler T."/>
            <person name="Schaap P."/>
            <person name="Glockner G."/>
        </authorList>
    </citation>
    <scope>NUCLEOTIDE SEQUENCE [LARGE SCALE GENOMIC DNA]</scope>
    <source>
        <strain evidence="1 2">Jena</strain>
    </source>
</reference>
<accession>A0A2P6NU47</accession>
<sequence>METAPMDIVNFNDSEDYSDISITWGSYDSDSQLSPPKSILCVPRFEMEGHSPSDKHITWSEKMPKYYRKKQPKQRTWF</sequence>
<keyword evidence="2" id="KW-1185">Reference proteome</keyword>
<dbReference type="AlphaFoldDB" id="A0A2P6NU47"/>
<protein>
    <submittedName>
        <fullName evidence="1">Uncharacterized protein</fullName>
    </submittedName>
</protein>
<gene>
    <name evidence="1" type="ORF">PROFUN_00703</name>
</gene>
<comment type="caution">
    <text evidence="1">The sequence shown here is derived from an EMBL/GenBank/DDBJ whole genome shotgun (WGS) entry which is preliminary data.</text>
</comment>
<name>A0A2P6NU47_9EUKA</name>
<organism evidence="1 2">
    <name type="scientific">Planoprotostelium fungivorum</name>
    <dbReference type="NCBI Taxonomy" id="1890364"/>
    <lineage>
        <taxon>Eukaryota</taxon>
        <taxon>Amoebozoa</taxon>
        <taxon>Evosea</taxon>
        <taxon>Variosea</taxon>
        <taxon>Cavosteliida</taxon>
        <taxon>Cavosteliaceae</taxon>
        <taxon>Planoprotostelium</taxon>
    </lineage>
</organism>
<dbReference type="EMBL" id="MDYQ01000020">
    <property type="protein sequence ID" value="PRP87492.1"/>
    <property type="molecule type" value="Genomic_DNA"/>
</dbReference>
<dbReference type="Proteomes" id="UP000241769">
    <property type="component" value="Unassembled WGS sequence"/>
</dbReference>
<evidence type="ECO:0000313" key="2">
    <source>
        <dbReference type="Proteomes" id="UP000241769"/>
    </source>
</evidence>